<evidence type="ECO:0000313" key="5">
    <source>
        <dbReference type="Proteomes" id="UP001501509"/>
    </source>
</evidence>
<dbReference type="Gene3D" id="3.90.226.10">
    <property type="entry name" value="2-enoyl-CoA Hydratase, Chain A, domain 1"/>
    <property type="match status" value="1"/>
</dbReference>
<dbReference type="Proteomes" id="UP001501509">
    <property type="component" value="Unassembled WGS sequence"/>
</dbReference>
<keyword evidence="2" id="KW-0732">Signal</keyword>
<dbReference type="Pfam" id="PF14684">
    <property type="entry name" value="Tricorn_C1"/>
    <property type="match status" value="1"/>
</dbReference>
<dbReference type="PANTHER" id="PTHR11261">
    <property type="entry name" value="INTERPHOTORECEPTOR RETINOID-BINDING PROTEIN"/>
    <property type="match status" value="1"/>
</dbReference>
<dbReference type="PANTHER" id="PTHR11261:SF3">
    <property type="entry name" value="RETINOL-BINDING PROTEIN 3"/>
    <property type="match status" value="1"/>
</dbReference>
<evidence type="ECO:0000256" key="2">
    <source>
        <dbReference type="SAM" id="SignalP"/>
    </source>
</evidence>
<comment type="caution">
    <text evidence="4">The sequence shown here is derived from an EMBL/GenBank/DDBJ whole genome shotgun (WGS) entry which is preliminary data.</text>
</comment>
<dbReference type="RefSeq" id="WP_344547073.1">
    <property type="nucleotide sequence ID" value="NZ_BAAATD010000012.1"/>
</dbReference>
<dbReference type="CDD" id="cd07563">
    <property type="entry name" value="Peptidase_S41_IRBP"/>
    <property type="match status" value="1"/>
</dbReference>
<accession>A0ABN3QGW8</accession>
<dbReference type="SMART" id="SM00245">
    <property type="entry name" value="TSPc"/>
    <property type="match status" value="1"/>
</dbReference>
<dbReference type="InterPro" id="IPR028204">
    <property type="entry name" value="Tricorn_C1"/>
</dbReference>
<dbReference type="InterPro" id="IPR029045">
    <property type="entry name" value="ClpP/crotonase-like_dom_sf"/>
</dbReference>
<evidence type="ECO:0000259" key="3">
    <source>
        <dbReference type="SMART" id="SM00245"/>
    </source>
</evidence>
<keyword evidence="5" id="KW-1185">Reference proteome</keyword>
<feature type="chain" id="PRO_5045943314" evidence="2">
    <location>
        <begin position="26"/>
        <end position="467"/>
    </location>
</feature>
<dbReference type="SUPFAM" id="SSF52096">
    <property type="entry name" value="ClpP/crotonase"/>
    <property type="match status" value="1"/>
</dbReference>
<feature type="domain" description="Tail specific protease" evidence="3">
    <location>
        <begin position="235"/>
        <end position="441"/>
    </location>
</feature>
<evidence type="ECO:0000313" key="4">
    <source>
        <dbReference type="EMBL" id="GAA2625743.1"/>
    </source>
</evidence>
<reference evidence="4 5" key="1">
    <citation type="journal article" date="2019" name="Int. J. Syst. Evol. Microbiol.">
        <title>The Global Catalogue of Microorganisms (GCM) 10K type strain sequencing project: providing services to taxonomists for standard genome sequencing and annotation.</title>
        <authorList>
            <consortium name="The Broad Institute Genomics Platform"/>
            <consortium name="The Broad Institute Genome Sequencing Center for Infectious Disease"/>
            <person name="Wu L."/>
            <person name="Ma J."/>
        </authorList>
    </citation>
    <scope>NUCLEOTIDE SEQUENCE [LARGE SCALE GENOMIC DNA]</scope>
    <source>
        <strain evidence="4 5">JCM 6833</strain>
    </source>
</reference>
<feature type="region of interest" description="Disordered" evidence="1">
    <location>
        <begin position="334"/>
        <end position="356"/>
    </location>
</feature>
<feature type="signal peptide" evidence="2">
    <location>
        <begin position="1"/>
        <end position="25"/>
    </location>
</feature>
<organism evidence="4 5">
    <name type="scientific">Actinomadura fulvescens</name>
    <dbReference type="NCBI Taxonomy" id="46160"/>
    <lineage>
        <taxon>Bacteria</taxon>
        <taxon>Bacillati</taxon>
        <taxon>Actinomycetota</taxon>
        <taxon>Actinomycetes</taxon>
        <taxon>Streptosporangiales</taxon>
        <taxon>Thermomonosporaceae</taxon>
        <taxon>Actinomadura</taxon>
    </lineage>
</organism>
<sequence>MGTALTMVVAGAAAVTVGVPTGAMAGTGGGPGSVEGIWQTDGYSMVMAIEHGRLQAYDTTSVSCLKGVLTGRRDGPAGREGTVRFVDHEQRPTMTMRPHGHRLARMQGDGSVGEVTLRRLPRLPKGCEPGSPPPGKRDPVKAFDVFWTTFAENYPFFAAKGIDWRAVRDRYRPRIGPDTTDDQLFGVLRAMIEPLGDAHTGIQIGERTFDGIRPGTRLPTDIEAFLKQVQDVIEKRDTKKPLTTWAQGSIGYADLPGRLGYLRVLSFAGYTEADSHQANAAELDRALDQIFHNNRLRGLILDLRINGGGSDALGLRLAARFTTRPYLAYTKKARNDPADPTRFTRPQPLPVRPNGGPGHTGPIALLTGPLTISAAETFTQAMIGRTPAPRRIGENTQGVFSDTMTRVLPNGGLFRLPNELYLTKTGTTFDGAGIPPHTLTPGVFSERELNNNQDSAFDAALNYLNQR</sequence>
<dbReference type="Gene3D" id="3.30.750.44">
    <property type="match status" value="1"/>
</dbReference>
<dbReference type="Pfam" id="PF03572">
    <property type="entry name" value="Peptidase_S41"/>
    <property type="match status" value="1"/>
</dbReference>
<name>A0ABN3QGW8_9ACTN</name>
<evidence type="ECO:0000256" key="1">
    <source>
        <dbReference type="SAM" id="MobiDB-lite"/>
    </source>
</evidence>
<protein>
    <submittedName>
        <fullName evidence="4">S41 family peptidase</fullName>
    </submittedName>
</protein>
<dbReference type="InterPro" id="IPR005151">
    <property type="entry name" value="Tail-specific_protease"/>
</dbReference>
<dbReference type="EMBL" id="BAAATD010000012">
    <property type="protein sequence ID" value="GAA2625743.1"/>
    <property type="molecule type" value="Genomic_DNA"/>
</dbReference>
<gene>
    <name evidence="4" type="ORF">GCM10010411_73170</name>
</gene>
<proteinExistence type="predicted"/>